<dbReference type="Proteomes" id="UP000005408">
    <property type="component" value="Unassembled WGS sequence"/>
</dbReference>
<dbReference type="InterPro" id="IPR050292">
    <property type="entry name" value="Glutamine_Synthetase"/>
</dbReference>
<accession>A0A8W8JI74</accession>
<comment type="subcellular location">
    <subcellularLocation>
        <location evidence="1">Cytoplasm</location>
    </subcellularLocation>
</comment>
<evidence type="ECO:0000256" key="1">
    <source>
        <dbReference type="ARBA" id="ARBA00004496"/>
    </source>
</evidence>
<dbReference type="AlphaFoldDB" id="A0A8W8JI74"/>
<name>A0A8W8JI74_MAGGI</name>
<dbReference type="PROSITE" id="PS51987">
    <property type="entry name" value="GS_CATALYTIC"/>
    <property type="match status" value="1"/>
</dbReference>
<evidence type="ECO:0000256" key="4">
    <source>
        <dbReference type="ARBA" id="ARBA00022490"/>
    </source>
</evidence>
<organism evidence="11 12">
    <name type="scientific">Magallana gigas</name>
    <name type="common">Pacific oyster</name>
    <name type="synonym">Crassostrea gigas</name>
    <dbReference type="NCBI Taxonomy" id="29159"/>
    <lineage>
        <taxon>Eukaryota</taxon>
        <taxon>Metazoa</taxon>
        <taxon>Spiralia</taxon>
        <taxon>Lophotrochozoa</taxon>
        <taxon>Mollusca</taxon>
        <taxon>Bivalvia</taxon>
        <taxon>Autobranchia</taxon>
        <taxon>Pteriomorphia</taxon>
        <taxon>Ostreida</taxon>
        <taxon>Ostreoidea</taxon>
        <taxon>Ostreidae</taxon>
        <taxon>Magallana</taxon>
    </lineage>
</organism>
<keyword evidence="6" id="KW-0547">Nucleotide-binding</keyword>
<keyword evidence="4" id="KW-0963">Cytoplasm</keyword>
<dbReference type="InterPro" id="IPR014746">
    <property type="entry name" value="Gln_synth/guanido_kin_cat_dom"/>
</dbReference>
<dbReference type="Pfam" id="PF00120">
    <property type="entry name" value="Gln-synt_C"/>
    <property type="match status" value="1"/>
</dbReference>
<evidence type="ECO:0000313" key="11">
    <source>
        <dbReference type="EnsemblMetazoa" id="G18725.1:cds"/>
    </source>
</evidence>
<dbReference type="GO" id="GO:0006542">
    <property type="term" value="P:glutamine biosynthetic process"/>
    <property type="evidence" value="ECO:0007669"/>
    <property type="project" value="TreeGrafter"/>
</dbReference>
<dbReference type="GO" id="GO:0004356">
    <property type="term" value="F:glutamine synthetase activity"/>
    <property type="evidence" value="ECO:0007669"/>
    <property type="project" value="UniProtKB-EC"/>
</dbReference>
<protein>
    <recommendedName>
        <fullName evidence="3">glutamine synthetase</fullName>
        <ecNumber evidence="3">6.3.1.2</ecNumber>
    </recommendedName>
</protein>
<keyword evidence="5" id="KW-0436">Ligase</keyword>
<reference evidence="11" key="1">
    <citation type="submission" date="2022-08" db="UniProtKB">
        <authorList>
            <consortium name="EnsemblMetazoa"/>
        </authorList>
    </citation>
    <scope>IDENTIFICATION</scope>
    <source>
        <strain evidence="11">05x7-T-G4-1.051#20</strain>
    </source>
</reference>
<dbReference type="FunFam" id="3.30.590.10:FF:000011">
    <property type="entry name" value="Glutamine synthetase"/>
    <property type="match status" value="1"/>
</dbReference>
<proteinExistence type="inferred from homology"/>
<evidence type="ECO:0000256" key="8">
    <source>
        <dbReference type="PROSITE-ProRule" id="PRU01331"/>
    </source>
</evidence>
<comment type="similarity">
    <text evidence="2 8 9">Belongs to the glutamine synthetase family.</text>
</comment>
<keyword evidence="12" id="KW-1185">Reference proteome</keyword>
<evidence type="ECO:0000256" key="5">
    <source>
        <dbReference type="ARBA" id="ARBA00022598"/>
    </source>
</evidence>
<evidence type="ECO:0000259" key="10">
    <source>
        <dbReference type="PROSITE" id="PS51987"/>
    </source>
</evidence>
<dbReference type="PANTHER" id="PTHR20852">
    <property type="entry name" value="GLUTAMINE SYNTHETASE"/>
    <property type="match status" value="1"/>
</dbReference>
<sequence length="209" mass="23991">SRHLVACLYAGVKIGGRDRENGPSQWEFQIGPCEGVTIGDHLYVARYILYRLTEMYGLRVTFSPIPVPGEAFMSSGHINFSTSRMRQKGGIEFIRHAIDILSKSSEEPLLGYYDPTKESTNSIRLQDTAFKFHPRFNEFVFDVANKRLTSVRIPPLVHENGYGYFEDRRPSSELDPYSAADGLVRACIFGDFLKPEYQHLQDLRFWDKE</sequence>
<dbReference type="PANTHER" id="PTHR20852:SF57">
    <property type="entry name" value="GLUTAMINE SYNTHETASE 2 CYTOPLASMIC"/>
    <property type="match status" value="1"/>
</dbReference>
<dbReference type="SMART" id="SM01230">
    <property type="entry name" value="Gln-synt_C"/>
    <property type="match status" value="1"/>
</dbReference>
<evidence type="ECO:0000256" key="7">
    <source>
        <dbReference type="ARBA" id="ARBA00022840"/>
    </source>
</evidence>
<dbReference type="GO" id="GO:0005737">
    <property type="term" value="C:cytoplasm"/>
    <property type="evidence" value="ECO:0007669"/>
    <property type="project" value="UniProtKB-SubCell"/>
</dbReference>
<dbReference type="SUPFAM" id="SSF55931">
    <property type="entry name" value="Glutamine synthetase/guanido kinase"/>
    <property type="match status" value="1"/>
</dbReference>
<evidence type="ECO:0000256" key="6">
    <source>
        <dbReference type="ARBA" id="ARBA00022741"/>
    </source>
</evidence>
<keyword evidence="7" id="KW-0067">ATP-binding</keyword>
<dbReference type="Gene3D" id="3.30.590.10">
    <property type="entry name" value="Glutamine synthetase/guanido kinase, catalytic domain"/>
    <property type="match status" value="1"/>
</dbReference>
<dbReference type="EnsemblMetazoa" id="G18725.1">
    <property type="protein sequence ID" value="G18725.1:cds"/>
    <property type="gene ID" value="G18725"/>
</dbReference>
<dbReference type="EC" id="6.3.1.2" evidence="3"/>
<feature type="domain" description="GS catalytic" evidence="10">
    <location>
        <begin position="1"/>
        <end position="209"/>
    </location>
</feature>
<evidence type="ECO:0000256" key="3">
    <source>
        <dbReference type="ARBA" id="ARBA00012937"/>
    </source>
</evidence>
<evidence type="ECO:0000256" key="9">
    <source>
        <dbReference type="RuleBase" id="RU000384"/>
    </source>
</evidence>
<evidence type="ECO:0000313" key="12">
    <source>
        <dbReference type="Proteomes" id="UP000005408"/>
    </source>
</evidence>
<evidence type="ECO:0000256" key="2">
    <source>
        <dbReference type="ARBA" id="ARBA00009897"/>
    </source>
</evidence>
<dbReference type="InterPro" id="IPR008146">
    <property type="entry name" value="Gln_synth_cat_dom"/>
</dbReference>
<dbReference type="GO" id="GO:0005524">
    <property type="term" value="F:ATP binding"/>
    <property type="evidence" value="ECO:0007669"/>
    <property type="project" value="UniProtKB-KW"/>
</dbReference>